<evidence type="ECO:0000256" key="1">
    <source>
        <dbReference type="SAM" id="MobiDB-lite"/>
    </source>
</evidence>
<dbReference type="InterPro" id="IPR000697">
    <property type="entry name" value="WH1/EVH1_dom"/>
</dbReference>
<feature type="compositionally biased region" description="Low complexity" evidence="1">
    <location>
        <begin position="202"/>
        <end position="215"/>
    </location>
</feature>
<sequence>MLTIMNPNMTEVSIGHGRCAILTLDKSRQWTPMAKTGRIDVYHNQASETYRLVGRNLETKEAPINMALRLKFKHVVQGERFVSFFDQKRNGIGLQFGTAADRIAFTDAVKSALDSIGSSNMADAPAPPARAAQSMASSTTSTSETIRNPSVFSLNSKASAGAADTAVQSEHAAAVPSVIGGGAPPPPPPPPPVANTPNTQKPSSGPSAPQPAAGGAPPPPPPPPPPPAPGANGAGPPPPPPPPPPAPGANGAGPPPPPPPPAAGGPGKSAPVDLLAEIQKGRKLKKVGSPSDSAGSGGSFLDEIAKGVSLKKNGGGGANIDEQKSAPKPAVANDLMGDMAAALAKRKKKSGSPIGDLGKPEKSAESDMGSGSAIVVGSDESGNVMDNWKKLDVDSAKRQPSLTMNRQPSIPGSAGGASTGSWKAKQNVTKEDLEACKAEILAEIKAAKDEILAAIKANK</sequence>
<dbReference type="Pfam" id="PF02205">
    <property type="entry name" value="WH2"/>
    <property type="match status" value="1"/>
</dbReference>
<reference evidence="3 4" key="1">
    <citation type="submission" date="2011-02" db="EMBL/GenBank/DDBJ databases">
        <title>The Genome Sequence of Sphaeroforma arctica JP610.</title>
        <authorList>
            <consortium name="The Broad Institute Genome Sequencing Platform"/>
            <person name="Russ C."/>
            <person name="Cuomo C."/>
            <person name="Young S.K."/>
            <person name="Zeng Q."/>
            <person name="Gargeya S."/>
            <person name="Alvarado L."/>
            <person name="Berlin A."/>
            <person name="Chapman S.B."/>
            <person name="Chen Z."/>
            <person name="Freedman E."/>
            <person name="Gellesch M."/>
            <person name="Goldberg J."/>
            <person name="Griggs A."/>
            <person name="Gujja S."/>
            <person name="Heilman E."/>
            <person name="Heiman D."/>
            <person name="Howarth C."/>
            <person name="Mehta T."/>
            <person name="Neiman D."/>
            <person name="Pearson M."/>
            <person name="Roberts A."/>
            <person name="Saif S."/>
            <person name="Shea T."/>
            <person name="Shenoy N."/>
            <person name="Sisk P."/>
            <person name="Stolte C."/>
            <person name="Sykes S."/>
            <person name="White J."/>
            <person name="Yandava C."/>
            <person name="Burger G."/>
            <person name="Gray M.W."/>
            <person name="Holland P.W.H."/>
            <person name="King N."/>
            <person name="Lang F.B.F."/>
            <person name="Roger A.J."/>
            <person name="Ruiz-Trillo I."/>
            <person name="Haas B."/>
            <person name="Nusbaum C."/>
            <person name="Birren B."/>
        </authorList>
    </citation>
    <scope>NUCLEOTIDE SEQUENCE [LARGE SCALE GENOMIC DNA]</scope>
    <source>
        <strain evidence="3 4">JP610</strain>
    </source>
</reference>
<accession>A0A0L0FKN4</accession>
<dbReference type="Proteomes" id="UP000054560">
    <property type="component" value="Unassembled WGS sequence"/>
</dbReference>
<dbReference type="InterPro" id="IPR011993">
    <property type="entry name" value="PH-like_dom_sf"/>
</dbReference>
<dbReference type="InterPro" id="IPR003124">
    <property type="entry name" value="WH2_dom"/>
</dbReference>
<evidence type="ECO:0000259" key="2">
    <source>
        <dbReference type="PROSITE" id="PS51082"/>
    </source>
</evidence>
<dbReference type="GO" id="GO:0003779">
    <property type="term" value="F:actin binding"/>
    <property type="evidence" value="ECO:0007669"/>
    <property type="project" value="InterPro"/>
</dbReference>
<dbReference type="RefSeq" id="XP_014150933.1">
    <property type="nucleotide sequence ID" value="XM_014295458.1"/>
</dbReference>
<feature type="region of interest" description="Disordered" evidence="1">
    <location>
        <begin position="162"/>
        <end position="300"/>
    </location>
</feature>
<evidence type="ECO:0000313" key="3">
    <source>
        <dbReference type="EMBL" id="KNC77031.1"/>
    </source>
</evidence>
<dbReference type="SMART" id="SM00246">
    <property type="entry name" value="WH2"/>
    <property type="match status" value="2"/>
</dbReference>
<dbReference type="Pfam" id="PF00568">
    <property type="entry name" value="WH1"/>
    <property type="match status" value="1"/>
</dbReference>
<feature type="compositionally biased region" description="Pro residues" evidence="1">
    <location>
        <begin position="183"/>
        <end position="194"/>
    </location>
</feature>
<feature type="region of interest" description="Disordered" evidence="1">
    <location>
        <begin position="397"/>
        <end position="425"/>
    </location>
</feature>
<name>A0A0L0FKN4_9EUKA</name>
<feature type="region of interest" description="Disordered" evidence="1">
    <location>
        <begin position="120"/>
        <end position="148"/>
    </location>
</feature>
<protein>
    <recommendedName>
        <fullName evidence="2">WH2 domain-containing protein</fullName>
    </recommendedName>
</protein>
<dbReference type="AlphaFoldDB" id="A0A0L0FKN4"/>
<feature type="compositionally biased region" description="Low complexity" evidence="1">
    <location>
        <begin position="129"/>
        <end position="145"/>
    </location>
</feature>
<feature type="domain" description="WH2" evidence="2">
    <location>
        <begin position="270"/>
        <end position="287"/>
    </location>
</feature>
<feature type="region of interest" description="Disordered" evidence="1">
    <location>
        <begin position="343"/>
        <end position="380"/>
    </location>
</feature>
<dbReference type="PANTHER" id="PTHR11202:SF22">
    <property type="entry name" value="PROTEIN ENABLED"/>
    <property type="match status" value="1"/>
</dbReference>
<dbReference type="OrthoDB" id="31170at2759"/>
<dbReference type="PANTHER" id="PTHR11202">
    <property type="entry name" value="SPROUTY-RELATED, EVH1 DOMAIN-CONTAINING PROTEIN FAMILY MEMBER"/>
    <property type="match status" value="1"/>
</dbReference>
<dbReference type="STRING" id="667725.A0A0L0FKN4"/>
<gene>
    <name evidence="3" type="ORF">SARC_10494</name>
</gene>
<keyword evidence="4" id="KW-1185">Reference proteome</keyword>
<dbReference type="Gene3D" id="2.30.29.30">
    <property type="entry name" value="Pleckstrin-homology domain (PH domain)/Phosphotyrosine-binding domain (PTB)"/>
    <property type="match status" value="1"/>
</dbReference>
<proteinExistence type="predicted"/>
<dbReference type="PROSITE" id="PS51082">
    <property type="entry name" value="WH2"/>
    <property type="match status" value="1"/>
</dbReference>
<feature type="compositionally biased region" description="Polar residues" evidence="1">
    <location>
        <begin position="398"/>
        <end position="410"/>
    </location>
</feature>
<evidence type="ECO:0000313" key="4">
    <source>
        <dbReference type="Proteomes" id="UP000054560"/>
    </source>
</evidence>
<dbReference type="GeneID" id="25910998"/>
<dbReference type="SUPFAM" id="SSF50729">
    <property type="entry name" value="PH domain-like"/>
    <property type="match status" value="1"/>
</dbReference>
<organism evidence="3 4">
    <name type="scientific">Sphaeroforma arctica JP610</name>
    <dbReference type="NCBI Taxonomy" id="667725"/>
    <lineage>
        <taxon>Eukaryota</taxon>
        <taxon>Ichthyosporea</taxon>
        <taxon>Ichthyophonida</taxon>
        <taxon>Sphaeroforma</taxon>
    </lineage>
</organism>
<dbReference type="eggNOG" id="KOG4590">
    <property type="taxonomic scope" value="Eukaryota"/>
</dbReference>
<dbReference type="EMBL" id="KQ242865">
    <property type="protein sequence ID" value="KNC77031.1"/>
    <property type="molecule type" value="Genomic_DNA"/>
</dbReference>
<feature type="compositionally biased region" description="Pro residues" evidence="1">
    <location>
        <begin position="216"/>
        <end position="263"/>
    </location>
</feature>